<evidence type="ECO:0000313" key="5">
    <source>
        <dbReference type="EMBL" id="CDI04908.1"/>
    </source>
</evidence>
<comment type="catalytic activity">
    <reaction evidence="3">
        <text>L-glutaminyl-[protein] + H2O = L-glutamyl-[protein] + NH4(+)</text>
        <dbReference type="Rhea" id="RHEA:16441"/>
        <dbReference type="Rhea" id="RHEA-COMP:10207"/>
        <dbReference type="Rhea" id="RHEA-COMP:10208"/>
        <dbReference type="ChEBI" id="CHEBI:15377"/>
        <dbReference type="ChEBI" id="CHEBI:28938"/>
        <dbReference type="ChEBI" id="CHEBI:29973"/>
        <dbReference type="ChEBI" id="CHEBI:30011"/>
        <dbReference type="EC" id="3.5.1.44"/>
    </reaction>
</comment>
<accession>V6AR64</accession>
<comment type="similarity">
    <text evidence="3">Belongs to the CheD family.</text>
</comment>
<dbReference type="InterPro" id="IPR005659">
    <property type="entry name" value="Chemorcpt_Glu_NH3ase_CheD"/>
</dbReference>
<dbReference type="EC" id="3.5.1.44" evidence="3"/>
<dbReference type="STRING" id="1407055.NITUZ_120012"/>
<dbReference type="Pfam" id="PF03975">
    <property type="entry name" value="CheD"/>
    <property type="match status" value="1"/>
</dbReference>
<evidence type="ECO:0000256" key="3">
    <source>
        <dbReference type="HAMAP-Rule" id="MF_01440"/>
    </source>
</evidence>
<sequence length="170" mass="18536">MSFTKQTQTSNIVEVPMGGLLLTTKEKSILQTFVGSCVAICLYDSVAGVAGMAHIMLPKNNTQNPKPEPEGKFADVAMQTLLDKLIASGANIARLKAKMAGGANVFQNESKSNMFNIGMRNVETIKTILAEKKIQLVSEDVGSKHGRWVIFDLDSGQMKIKDREKGMFVI</sequence>
<reference evidence="4" key="3">
    <citation type="submission" date="2021-02" db="EMBL/GenBank/DDBJ databases">
        <authorList>
            <person name="Han P."/>
        </authorList>
    </citation>
    <scope>NUCLEOTIDE SEQUENCE</scope>
    <source>
        <strain evidence="4">Candidatus Nitrosotenuis uzonensis 5A</strain>
    </source>
</reference>
<reference evidence="5" key="2">
    <citation type="submission" date="2013-10" db="EMBL/GenBank/DDBJ databases">
        <authorList>
            <person name="Regsiter A."/>
        </authorList>
    </citation>
    <scope>NUCLEOTIDE SEQUENCE</scope>
    <source>
        <strain evidence="5">N4</strain>
    </source>
</reference>
<dbReference type="GO" id="GO:0006935">
    <property type="term" value="P:chemotaxis"/>
    <property type="evidence" value="ECO:0007669"/>
    <property type="project" value="UniProtKB-UniRule"/>
</dbReference>
<dbReference type="Gene3D" id="3.30.1330.200">
    <property type="match status" value="1"/>
</dbReference>
<protein>
    <recommendedName>
        <fullName evidence="3">Probable chemoreceptor glutamine deamidase CheD</fullName>
        <ecNumber evidence="3">3.5.1.44</ecNumber>
    </recommendedName>
</protein>
<dbReference type="EMBL" id="CAJNAQ010000003">
    <property type="protein sequence ID" value="CAE6491887.1"/>
    <property type="molecule type" value="Genomic_DNA"/>
</dbReference>
<proteinExistence type="inferred from homology"/>
<comment type="caution">
    <text evidence="5">The sequence shown here is derived from an EMBL/GenBank/DDBJ whole genome shotgun (WGS) entry which is preliminary data.</text>
</comment>
<dbReference type="RefSeq" id="WP_052370017.1">
    <property type="nucleotide sequence ID" value="NZ_CAJNAQ010000003.1"/>
</dbReference>
<dbReference type="GO" id="GO:0050568">
    <property type="term" value="F:protein-glutamine glutaminase activity"/>
    <property type="evidence" value="ECO:0007669"/>
    <property type="project" value="UniProtKB-UniRule"/>
</dbReference>
<name>V6AR64_9ARCH</name>
<dbReference type="PANTHER" id="PTHR35147">
    <property type="entry name" value="CHEMORECEPTOR GLUTAMINE DEAMIDASE CHED-RELATED"/>
    <property type="match status" value="1"/>
</dbReference>
<dbReference type="HAMAP" id="MF_01440">
    <property type="entry name" value="CheD"/>
    <property type="match status" value="1"/>
</dbReference>
<dbReference type="OrthoDB" id="10499at2157"/>
<dbReference type="EMBL" id="CBTY010000004">
    <property type="protein sequence ID" value="CDI04908.1"/>
    <property type="molecule type" value="Genomic_DNA"/>
</dbReference>
<dbReference type="InterPro" id="IPR011324">
    <property type="entry name" value="Cytotoxic_necrot_fac-like_cat"/>
</dbReference>
<organism evidence="5 6">
    <name type="scientific">Candidatus Nitrosotenuis uzonensis</name>
    <dbReference type="NCBI Taxonomy" id="1407055"/>
    <lineage>
        <taxon>Archaea</taxon>
        <taxon>Nitrososphaerota</taxon>
        <taxon>Candidatus Nitrosotenuis</taxon>
    </lineage>
</organism>
<keyword evidence="2 3" id="KW-0378">Hydrolase</keyword>
<keyword evidence="6" id="KW-1185">Reference proteome</keyword>
<evidence type="ECO:0000313" key="6">
    <source>
        <dbReference type="Proteomes" id="UP000018159"/>
    </source>
</evidence>
<evidence type="ECO:0000313" key="4">
    <source>
        <dbReference type="EMBL" id="CAE6491887.1"/>
    </source>
</evidence>
<dbReference type="InterPro" id="IPR038592">
    <property type="entry name" value="CheD-like_sf"/>
</dbReference>
<keyword evidence="1 3" id="KW-0145">Chemotaxis</keyword>
<dbReference type="Proteomes" id="UP000655759">
    <property type="component" value="Unassembled WGS sequence"/>
</dbReference>
<dbReference type="SUPFAM" id="SSF64438">
    <property type="entry name" value="CNF1/YfiH-like putative cysteine hydrolases"/>
    <property type="match status" value="1"/>
</dbReference>
<evidence type="ECO:0000256" key="2">
    <source>
        <dbReference type="ARBA" id="ARBA00022801"/>
    </source>
</evidence>
<dbReference type="PANTHER" id="PTHR35147:SF3">
    <property type="entry name" value="CHEMORECEPTOR GLUTAMINE DEAMIDASE CHED 1-RELATED"/>
    <property type="match status" value="1"/>
</dbReference>
<keyword evidence="5" id="KW-0675">Receptor</keyword>
<dbReference type="Proteomes" id="UP000018159">
    <property type="component" value="Unassembled WGS sequence"/>
</dbReference>
<comment type="function">
    <text evidence="3">Probably deamidates glutamine residues to glutamate on methyl-accepting chemotaxis receptors (MCPs), playing an important role in chemotaxis.</text>
</comment>
<gene>
    <name evidence="3 5" type="primary">cheD</name>
    <name evidence="5" type="ORF">NITUZ_120012</name>
    <name evidence="4" type="ORF">NUZ5A_30014</name>
</gene>
<reference evidence="5" key="1">
    <citation type="journal article" date="2013" name="PLoS ONE">
        <title>Enrichment and Genome Sequence of the Group I.1a Ammonia-Oxidizing Archaeon ?Ca. Nitrosotenuis uzonensis? Representing a Clade Globally.</title>
        <authorList>
            <person name="Lebedeva E.V."/>
            <person name="Hatzenpichler R."/>
            <person name="Pelletier E."/>
            <person name="Schuster N."/>
            <person name="Hauzmayer S."/>
            <person name="Bulaev A."/>
            <person name="Grigor'eva N.V."/>
            <person name="Galushko A."/>
            <person name="Schmid M."/>
            <person name="Palatinszky M."/>
            <person name="Le Paslier D."/>
            <person name="Daims H."/>
            <person name="Wagner M."/>
        </authorList>
    </citation>
    <scope>NUCLEOTIDE SEQUENCE [LARGE SCALE GENOMIC DNA]</scope>
    <source>
        <strain evidence="5">N4</strain>
    </source>
</reference>
<evidence type="ECO:0000256" key="1">
    <source>
        <dbReference type="ARBA" id="ARBA00022500"/>
    </source>
</evidence>
<dbReference type="CDD" id="cd16352">
    <property type="entry name" value="CheD"/>
    <property type="match status" value="1"/>
</dbReference>
<dbReference type="AlphaFoldDB" id="V6AR64"/>